<evidence type="ECO:0000313" key="3">
    <source>
        <dbReference type="Proteomes" id="UP000177230"/>
    </source>
</evidence>
<dbReference type="EMBL" id="MFFM01000034">
    <property type="protein sequence ID" value="OGF12036.1"/>
    <property type="molecule type" value="Genomic_DNA"/>
</dbReference>
<evidence type="ECO:0000313" key="2">
    <source>
        <dbReference type="EMBL" id="OGF12036.1"/>
    </source>
</evidence>
<evidence type="ECO:0008006" key="4">
    <source>
        <dbReference type="Google" id="ProtNLM"/>
    </source>
</evidence>
<reference evidence="2 3" key="1">
    <citation type="journal article" date="2016" name="Nat. Commun.">
        <title>Thousands of microbial genomes shed light on interconnected biogeochemical processes in an aquifer system.</title>
        <authorList>
            <person name="Anantharaman K."/>
            <person name="Brown C.T."/>
            <person name="Hug L.A."/>
            <person name="Sharon I."/>
            <person name="Castelle C.J."/>
            <person name="Probst A.J."/>
            <person name="Thomas B.C."/>
            <person name="Singh A."/>
            <person name="Wilkins M.J."/>
            <person name="Karaoz U."/>
            <person name="Brodie E.L."/>
            <person name="Williams K.H."/>
            <person name="Hubbard S.S."/>
            <person name="Banfield J.F."/>
        </authorList>
    </citation>
    <scope>NUCLEOTIDE SEQUENCE [LARGE SCALE GENOMIC DNA]</scope>
</reference>
<proteinExistence type="predicted"/>
<evidence type="ECO:0000256" key="1">
    <source>
        <dbReference type="SAM" id="SignalP"/>
    </source>
</evidence>
<keyword evidence="1" id="KW-0732">Signal</keyword>
<sequence length="424" mass="48267">MRALTGLFCFLLFGAVARAEDTAFEIPPAETQKETLELSGNLDARYSLIKSRNSSALYALQYYNRPLSDVLTSYRADFYLNGDYQTGDVGVHLKTYSIYYGSSQADFELYELYGNVSISDNSFLQLGQKMYNWGKGYAFNPVGFVNPKKDPENPDQAQSGLLSMNYQYTKSFTGKVLNNISSDLILSPSANTINGKVAEAENTDIAGKIYLLLWNTDIDLMGYYSRVNPKKYGFDLSRNVTPSLEIHGEFSRFINQPRDYILNDTLRAENIDGSSYLFGFRWLNSWNITTIGEYYQNEAGLSKAEFEQYQEFMAKAVSSGNNIAVSSALNTGKTYFGDPNLMREYLYLKVSWQEPFNMLYFTPAVQLLYNLDDQSYSAGLPFSYKPITNLEFVFWPVVFAGGENTEYGSKQYEGKAEFWARFYF</sequence>
<organism evidence="2 3">
    <name type="scientific">Candidatus Edwardsbacteria bacterium GWF2_54_11</name>
    <dbReference type="NCBI Taxonomy" id="1817851"/>
    <lineage>
        <taxon>Bacteria</taxon>
        <taxon>Candidatus Edwardsiibacteriota</taxon>
    </lineage>
</organism>
<comment type="caution">
    <text evidence="2">The sequence shown here is derived from an EMBL/GenBank/DDBJ whole genome shotgun (WGS) entry which is preliminary data.</text>
</comment>
<feature type="signal peptide" evidence="1">
    <location>
        <begin position="1"/>
        <end position="19"/>
    </location>
</feature>
<dbReference type="AlphaFoldDB" id="A0A1F5RC48"/>
<dbReference type="Proteomes" id="UP000177230">
    <property type="component" value="Unassembled WGS sequence"/>
</dbReference>
<accession>A0A1F5RC48</accession>
<protein>
    <recommendedName>
        <fullName evidence="4">Alginate export domain-containing protein</fullName>
    </recommendedName>
</protein>
<name>A0A1F5RC48_9BACT</name>
<gene>
    <name evidence="2" type="ORF">A2024_03345</name>
</gene>
<feature type="chain" id="PRO_5009520656" description="Alginate export domain-containing protein" evidence="1">
    <location>
        <begin position="20"/>
        <end position="424"/>
    </location>
</feature>